<dbReference type="KEGG" id="vg:28801121"/>
<reference evidence="2 3" key="1">
    <citation type="journal article" date="2015" name="PLoS ONE">
        <title>Lysis to Kill: Evaluation of the Lytic Abilities, and Genomics of Nine Bacteriophages Infective for Gordonia spp. and Their Potential Use in Activated Sludge Foam Biocontrol.</title>
        <authorList>
            <person name="Dyson Z.A."/>
            <person name="Tucci J."/>
            <person name="Seviour R.J."/>
            <person name="Petrovski S."/>
        </authorList>
    </citation>
    <scope>NUCLEOTIDE SEQUENCE [LARGE SCALE GENOMIC DNA]</scope>
</reference>
<dbReference type="Proteomes" id="UP000203886">
    <property type="component" value="Segment"/>
</dbReference>
<feature type="compositionally biased region" description="Basic and acidic residues" evidence="1">
    <location>
        <begin position="184"/>
        <end position="193"/>
    </location>
</feature>
<feature type="compositionally biased region" description="Acidic residues" evidence="1">
    <location>
        <begin position="172"/>
        <end position="183"/>
    </location>
</feature>
<evidence type="ECO:0000313" key="2">
    <source>
        <dbReference type="EMBL" id="AKL88352.1"/>
    </source>
</evidence>
<name>A0A0K0NLC1_9CAUD</name>
<sequence length="224" mass="25226">MVLVKASKAGSIKKLKSSLKKGGGGAFIRNVPKDGSLTVRFLTEPEEWVEYQEYYVEGMEPAFFPAFEGLDPDVVAEARKPSKRYLACVVDRDSNEVVPVKMPKSLVESLMKKYDKYETIMDRDYELVRDGEGFDTTYEAIPEAPKKMNVSQYDVLDLMDVLNKQVPSSLTGEDDDDEDEDDTPPWKDDDKPVASKRRGKLGSKTSTPAKKTRGTAARRRRLSK</sequence>
<accession>A0A0K0NLC1</accession>
<dbReference type="EMBL" id="KR063280">
    <property type="protein sequence ID" value="AKL88352.1"/>
    <property type="molecule type" value="Genomic_DNA"/>
</dbReference>
<protein>
    <submittedName>
        <fullName evidence="2">Uncharacterized protein</fullName>
    </submittedName>
</protein>
<keyword evidence="3" id="KW-1185">Reference proteome</keyword>
<dbReference type="GeneID" id="28801121"/>
<feature type="region of interest" description="Disordered" evidence="1">
    <location>
        <begin position="167"/>
        <end position="224"/>
    </location>
</feature>
<feature type="compositionally biased region" description="Basic residues" evidence="1">
    <location>
        <begin position="210"/>
        <end position="224"/>
    </location>
</feature>
<gene>
    <name evidence="2" type="ORF">GMA6_71</name>
</gene>
<organism evidence="2 3">
    <name type="scientific">Gordonia phage GMA6</name>
    <dbReference type="NCBI Taxonomy" id="1647285"/>
    <lineage>
        <taxon>Viruses</taxon>
        <taxon>Duplodnaviria</taxon>
        <taxon>Heunggongvirae</taxon>
        <taxon>Uroviricota</taxon>
        <taxon>Caudoviricetes</taxon>
        <taxon>Bendigovirus</taxon>
        <taxon>Bendigovirus GMA6</taxon>
    </lineage>
</organism>
<dbReference type="RefSeq" id="YP_009273553.1">
    <property type="nucleotide sequence ID" value="NC_030906.1"/>
</dbReference>
<evidence type="ECO:0000256" key="1">
    <source>
        <dbReference type="SAM" id="MobiDB-lite"/>
    </source>
</evidence>
<proteinExistence type="predicted"/>
<evidence type="ECO:0000313" key="3">
    <source>
        <dbReference type="Proteomes" id="UP000203886"/>
    </source>
</evidence>